<gene>
    <name evidence="4" type="primary">20352854</name>
    <name evidence="3" type="ORF">GGTG_12396</name>
</gene>
<feature type="region of interest" description="Disordered" evidence="1">
    <location>
        <begin position="388"/>
        <end position="409"/>
    </location>
</feature>
<dbReference type="HOGENOM" id="CLU_004184_7_4_1"/>
<evidence type="ECO:0000313" key="5">
    <source>
        <dbReference type="Proteomes" id="UP000006039"/>
    </source>
</evidence>
<dbReference type="PANTHER" id="PTHR24148">
    <property type="entry name" value="ANKYRIN REPEAT DOMAIN-CONTAINING PROTEIN 39 HOMOLOG-RELATED"/>
    <property type="match status" value="1"/>
</dbReference>
<dbReference type="InterPro" id="IPR010730">
    <property type="entry name" value="HET"/>
</dbReference>
<dbReference type="GeneID" id="20352854"/>
<dbReference type="RefSeq" id="XP_009228557.1">
    <property type="nucleotide sequence ID" value="XM_009230293.1"/>
</dbReference>
<reference evidence="4" key="4">
    <citation type="journal article" date="2015" name="G3 (Bethesda)">
        <title>Genome sequences of three phytopathogenic species of the Magnaporthaceae family of fungi.</title>
        <authorList>
            <person name="Okagaki L.H."/>
            <person name="Nunes C.C."/>
            <person name="Sailsbery J."/>
            <person name="Clay B."/>
            <person name="Brown D."/>
            <person name="John T."/>
            <person name="Oh Y."/>
            <person name="Young N."/>
            <person name="Fitzgerald M."/>
            <person name="Haas B.J."/>
            <person name="Zeng Q."/>
            <person name="Young S."/>
            <person name="Adiconis X."/>
            <person name="Fan L."/>
            <person name="Levin J.Z."/>
            <person name="Mitchell T.K."/>
            <person name="Okubara P.A."/>
            <person name="Farman M.L."/>
            <person name="Kohn L.M."/>
            <person name="Birren B."/>
            <person name="Ma L.-J."/>
            <person name="Dean R.A."/>
        </authorList>
    </citation>
    <scope>NUCLEOTIDE SEQUENCE</scope>
    <source>
        <strain evidence="4">R3-111a-1</strain>
    </source>
</reference>
<dbReference type="InterPro" id="IPR052895">
    <property type="entry name" value="HetReg/Transcr_Mod"/>
</dbReference>
<dbReference type="EnsemblFungi" id="EJT70223">
    <property type="protein sequence ID" value="EJT70223"/>
    <property type="gene ID" value="GGTG_12396"/>
</dbReference>
<reference evidence="4" key="5">
    <citation type="submission" date="2018-04" db="UniProtKB">
        <authorList>
            <consortium name="EnsemblFungi"/>
        </authorList>
    </citation>
    <scope>IDENTIFICATION</scope>
    <source>
        <strain evidence="4">R3-111a-1</strain>
    </source>
</reference>
<protein>
    <recommendedName>
        <fullName evidence="2">Heterokaryon incompatibility domain-containing protein</fullName>
    </recommendedName>
</protein>
<dbReference type="EMBL" id="GL385402">
    <property type="protein sequence ID" value="EJT70223.1"/>
    <property type="molecule type" value="Genomic_DNA"/>
</dbReference>
<evidence type="ECO:0000256" key="1">
    <source>
        <dbReference type="SAM" id="MobiDB-lite"/>
    </source>
</evidence>
<keyword evidence="5" id="KW-1185">Reference proteome</keyword>
<reference evidence="3" key="3">
    <citation type="submission" date="2010-09" db="EMBL/GenBank/DDBJ databases">
        <title>Annotation of Gaeumannomyces graminis var. tritici R3-111a-1.</title>
        <authorList>
            <consortium name="The Broad Institute Genome Sequencing Platform"/>
            <person name="Ma L.-J."/>
            <person name="Dead R."/>
            <person name="Young S.K."/>
            <person name="Zeng Q."/>
            <person name="Gargeya S."/>
            <person name="Fitzgerald M."/>
            <person name="Haas B."/>
            <person name="Abouelleil A."/>
            <person name="Alvarado L."/>
            <person name="Arachchi H.M."/>
            <person name="Berlin A."/>
            <person name="Brown A."/>
            <person name="Chapman S.B."/>
            <person name="Chen Z."/>
            <person name="Dunbar C."/>
            <person name="Freedman E."/>
            <person name="Gearin G."/>
            <person name="Gellesch M."/>
            <person name="Goldberg J."/>
            <person name="Griggs A."/>
            <person name="Gujja S."/>
            <person name="Heiman D."/>
            <person name="Howarth C."/>
            <person name="Larson L."/>
            <person name="Lui A."/>
            <person name="MacDonald P.J.P."/>
            <person name="Mehta T."/>
            <person name="Montmayeur A."/>
            <person name="Murphy C."/>
            <person name="Neiman D."/>
            <person name="Pearson M."/>
            <person name="Priest M."/>
            <person name="Roberts A."/>
            <person name="Saif S."/>
            <person name="Shea T."/>
            <person name="Shenoy N."/>
            <person name="Sisk P."/>
            <person name="Stolte C."/>
            <person name="Sykes S."/>
            <person name="Yandava C."/>
            <person name="Wortman J."/>
            <person name="Nusbaum C."/>
            <person name="Birren B."/>
        </authorList>
    </citation>
    <scope>NUCLEOTIDE SEQUENCE</scope>
    <source>
        <strain evidence="3">R3-111a-1</strain>
    </source>
</reference>
<evidence type="ECO:0000313" key="4">
    <source>
        <dbReference type="EnsemblFungi" id="EJT70223"/>
    </source>
</evidence>
<dbReference type="VEuPathDB" id="FungiDB:GGTG_12396"/>
<reference evidence="5" key="1">
    <citation type="submission" date="2010-07" db="EMBL/GenBank/DDBJ databases">
        <title>The genome sequence of Gaeumannomyces graminis var. tritici strain R3-111a-1.</title>
        <authorList>
            <consortium name="The Broad Institute Genome Sequencing Platform"/>
            <person name="Ma L.-J."/>
            <person name="Dead R."/>
            <person name="Young S."/>
            <person name="Zeng Q."/>
            <person name="Koehrsen M."/>
            <person name="Alvarado L."/>
            <person name="Berlin A."/>
            <person name="Chapman S.B."/>
            <person name="Chen Z."/>
            <person name="Freedman E."/>
            <person name="Gellesch M."/>
            <person name="Goldberg J."/>
            <person name="Griggs A."/>
            <person name="Gujja S."/>
            <person name="Heilman E.R."/>
            <person name="Heiman D."/>
            <person name="Hepburn T."/>
            <person name="Howarth C."/>
            <person name="Jen D."/>
            <person name="Larson L."/>
            <person name="Mehta T."/>
            <person name="Neiman D."/>
            <person name="Pearson M."/>
            <person name="Roberts A."/>
            <person name="Saif S."/>
            <person name="Shea T."/>
            <person name="Shenoy N."/>
            <person name="Sisk P."/>
            <person name="Stolte C."/>
            <person name="Sykes S."/>
            <person name="Walk T."/>
            <person name="White J."/>
            <person name="Yandava C."/>
            <person name="Haas B."/>
            <person name="Nusbaum C."/>
            <person name="Birren B."/>
        </authorList>
    </citation>
    <scope>NUCLEOTIDE SEQUENCE [LARGE SCALE GENOMIC DNA]</scope>
    <source>
        <strain evidence="5">R3-111a-1</strain>
    </source>
</reference>
<proteinExistence type="predicted"/>
<feature type="domain" description="Heterokaryon incompatibility" evidence="2">
    <location>
        <begin position="45"/>
        <end position="197"/>
    </location>
</feature>
<evidence type="ECO:0000259" key="2">
    <source>
        <dbReference type="Pfam" id="PF06985"/>
    </source>
</evidence>
<reference evidence="3" key="2">
    <citation type="submission" date="2010-07" db="EMBL/GenBank/DDBJ databases">
        <authorList>
            <consortium name="The Broad Institute Genome Sequencing Platform"/>
            <consortium name="Broad Institute Genome Sequencing Center for Infectious Disease"/>
            <person name="Ma L.-J."/>
            <person name="Dead R."/>
            <person name="Young S."/>
            <person name="Zeng Q."/>
            <person name="Koehrsen M."/>
            <person name="Alvarado L."/>
            <person name="Berlin A."/>
            <person name="Chapman S.B."/>
            <person name="Chen Z."/>
            <person name="Freedman E."/>
            <person name="Gellesch M."/>
            <person name="Goldberg J."/>
            <person name="Griggs A."/>
            <person name="Gujja S."/>
            <person name="Heilman E.R."/>
            <person name="Heiman D."/>
            <person name="Hepburn T."/>
            <person name="Howarth C."/>
            <person name="Jen D."/>
            <person name="Larson L."/>
            <person name="Mehta T."/>
            <person name="Neiman D."/>
            <person name="Pearson M."/>
            <person name="Roberts A."/>
            <person name="Saif S."/>
            <person name="Shea T."/>
            <person name="Shenoy N."/>
            <person name="Sisk P."/>
            <person name="Stolte C."/>
            <person name="Sykes S."/>
            <person name="Walk T."/>
            <person name="White J."/>
            <person name="Yandava C."/>
            <person name="Haas B."/>
            <person name="Nusbaum C."/>
            <person name="Birren B."/>
        </authorList>
    </citation>
    <scope>NUCLEOTIDE SEQUENCE</scope>
    <source>
        <strain evidence="3">R3-111a-1</strain>
    </source>
</reference>
<dbReference type="OrthoDB" id="3477286at2759"/>
<feature type="compositionally biased region" description="Pro residues" evidence="1">
    <location>
        <begin position="394"/>
        <end position="406"/>
    </location>
</feature>
<sequence>MGEKKAPFTQLDPSRRQIRLLHLEPDPSDLRATLIVVSLDDGPQYTALSYVWGTELCDADDGITLAGQPPSRVRVTRNLAVALRHLAATTTTTTATTTAGVVVVPLWVDALCIDQRDAAEKSHQITLMRDVYAGAADTCVWLGPAAEDSDVAMAAVGDLHERRVYALPDGALSEAQVAAINALQGREWWSRIWVLQEVMLSRNPIMTCGGATLPFDAFVHLDDVRRGYVRPERRYLGNSEAGDRLAIRGNAFRAVLTDYPDDKPKVAAGAVPLCEWTPSVDTFAATDQRDKIYGLLGLARPQDVSAVAPDYSQSVAQVYARAAALFVAQTQSLLWLQFDRDNVNPVHELPSWCPDYSSDPAWPGRGYVAATGEGYRAGGAVDAPCWGGASVPSSPSPSPSPSPPPSWREMRLRGLHVDTVERVGPNPYMAPYAGHVLAERAANVAARAAQTRANVLRWEAMAAAKWDSSSSSGNGEEGFPYGRLGMGRGEALWRTLMRDRGWHRARVEAGFGRYFDVWLGRAEYAEGGRRSEEARRDFVRPFTDCCISRCHGRSFIITEKGYIGIAPFKTRVGDKVVALQGGAVPFIIREQEVDFAEGSGGQPEDAQHEFVGEAFVLGIMEGQAIDEACPEDTRVFVLS</sequence>
<dbReference type="Pfam" id="PF26639">
    <property type="entry name" value="Het-6_barrel"/>
    <property type="match status" value="1"/>
</dbReference>
<dbReference type="Proteomes" id="UP000006039">
    <property type="component" value="Unassembled WGS sequence"/>
</dbReference>
<dbReference type="eggNOG" id="ENOG502SIQP">
    <property type="taxonomic scope" value="Eukaryota"/>
</dbReference>
<dbReference type="PANTHER" id="PTHR24148:SF64">
    <property type="entry name" value="HETEROKARYON INCOMPATIBILITY DOMAIN-CONTAINING PROTEIN"/>
    <property type="match status" value="1"/>
</dbReference>
<accession>J3PFX1</accession>
<name>J3PFX1_GAET3</name>
<evidence type="ECO:0000313" key="3">
    <source>
        <dbReference type="EMBL" id="EJT70223.1"/>
    </source>
</evidence>
<organism evidence="3">
    <name type="scientific">Gaeumannomyces tritici (strain R3-111a-1)</name>
    <name type="common">Wheat and barley take-all root rot fungus</name>
    <name type="synonym">Gaeumannomyces graminis var. tritici</name>
    <dbReference type="NCBI Taxonomy" id="644352"/>
    <lineage>
        <taxon>Eukaryota</taxon>
        <taxon>Fungi</taxon>
        <taxon>Dikarya</taxon>
        <taxon>Ascomycota</taxon>
        <taxon>Pezizomycotina</taxon>
        <taxon>Sordariomycetes</taxon>
        <taxon>Sordariomycetidae</taxon>
        <taxon>Magnaporthales</taxon>
        <taxon>Magnaporthaceae</taxon>
        <taxon>Gaeumannomyces</taxon>
    </lineage>
</organism>
<dbReference type="Pfam" id="PF06985">
    <property type="entry name" value="HET"/>
    <property type="match status" value="1"/>
</dbReference>
<dbReference type="AlphaFoldDB" id="J3PFX1"/>